<keyword evidence="14" id="KW-0675">Receptor</keyword>
<feature type="signal peptide" evidence="12">
    <location>
        <begin position="1"/>
        <end position="18"/>
    </location>
</feature>
<evidence type="ECO:0000256" key="1">
    <source>
        <dbReference type="ARBA" id="ARBA00004571"/>
    </source>
</evidence>
<reference evidence="15" key="1">
    <citation type="submission" date="2021-03" db="EMBL/GenBank/DDBJ databases">
        <title>Assistant Professor.</title>
        <authorList>
            <person name="Huq M.A."/>
        </authorList>
    </citation>
    <scope>NUCLEOTIDE SEQUENCE [LARGE SCALE GENOMIC DNA]</scope>
    <source>
        <strain evidence="15">MAH-28</strain>
    </source>
</reference>
<dbReference type="Gene3D" id="3.55.50.30">
    <property type="match status" value="1"/>
</dbReference>
<evidence type="ECO:0000256" key="5">
    <source>
        <dbReference type="ARBA" id="ARBA00022692"/>
    </source>
</evidence>
<dbReference type="InterPro" id="IPR036942">
    <property type="entry name" value="Beta-barrel_TonB_sf"/>
</dbReference>
<dbReference type="NCBIfam" id="TIGR04056">
    <property type="entry name" value="OMP_RagA_SusC"/>
    <property type="match status" value="1"/>
</dbReference>
<keyword evidence="2 10" id="KW-0813">Transport</keyword>
<evidence type="ECO:0000256" key="3">
    <source>
        <dbReference type="ARBA" id="ARBA00022452"/>
    </source>
</evidence>
<evidence type="ECO:0000256" key="8">
    <source>
        <dbReference type="ARBA" id="ARBA00023136"/>
    </source>
</evidence>
<dbReference type="RefSeq" id="WP_209147917.1">
    <property type="nucleotide sequence ID" value="NZ_JAGHKP010000004.1"/>
</dbReference>
<dbReference type="Pfam" id="PF07715">
    <property type="entry name" value="Plug"/>
    <property type="match status" value="1"/>
</dbReference>
<keyword evidence="9 10" id="KW-0998">Cell outer membrane</keyword>
<accession>A0ABS3YJD6</accession>
<dbReference type="SMART" id="SM00965">
    <property type="entry name" value="STN"/>
    <property type="match status" value="1"/>
</dbReference>
<dbReference type="InterPro" id="IPR023996">
    <property type="entry name" value="TonB-dep_OMP_SusC/RagA"/>
</dbReference>
<evidence type="ECO:0000256" key="7">
    <source>
        <dbReference type="ARBA" id="ARBA00023077"/>
    </source>
</evidence>
<keyword evidence="8 10" id="KW-0472">Membrane</keyword>
<dbReference type="Gene3D" id="2.60.40.1120">
    <property type="entry name" value="Carboxypeptidase-like, regulatory domain"/>
    <property type="match status" value="1"/>
</dbReference>
<comment type="subcellular location">
    <subcellularLocation>
        <location evidence="1 10">Cell outer membrane</location>
        <topology evidence="1 10">Multi-pass membrane protein</topology>
    </subcellularLocation>
</comment>
<feature type="domain" description="Secretin/TonB short N-terminal" evidence="13">
    <location>
        <begin position="46"/>
        <end position="97"/>
    </location>
</feature>
<keyword evidence="3 10" id="KW-1134">Transmembrane beta strand</keyword>
<gene>
    <name evidence="14" type="ORF">J7I43_21425</name>
</gene>
<evidence type="ECO:0000256" key="2">
    <source>
        <dbReference type="ARBA" id="ARBA00022448"/>
    </source>
</evidence>
<dbReference type="Pfam" id="PF00593">
    <property type="entry name" value="TonB_dep_Rec_b-barrel"/>
    <property type="match status" value="1"/>
</dbReference>
<dbReference type="Pfam" id="PF07660">
    <property type="entry name" value="STN"/>
    <property type="match status" value="1"/>
</dbReference>
<keyword evidence="4" id="KW-0406">Ion transport</keyword>
<dbReference type="InterPro" id="IPR039426">
    <property type="entry name" value="TonB-dep_rcpt-like"/>
</dbReference>
<dbReference type="SUPFAM" id="SSF49464">
    <property type="entry name" value="Carboxypeptidase regulatory domain-like"/>
    <property type="match status" value="1"/>
</dbReference>
<keyword evidence="6" id="KW-0408">Iron</keyword>
<evidence type="ECO:0000256" key="10">
    <source>
        <dbReference type="PROSITE-ProRule" id="PRU01360"/>
    </source>
</evidence>
<dbReference type="InterPro" id="IPR023997">
    <property type="entry name" value="TonB-dep_OMP_SusC/RagA_CS"/>
</dbReference>
<dbReference type="Gene3D" id="2.40.170.20">
    <property type="entry name" value="TonB-dependent receptor, beta-barrel domain"/>
    <property type="match status" value="1"/>
</dbReference>
<feature type="chain" id="PRO_5045603949" evidence="12">
    <location>
        <begin position="19"/>
        <end position="1138"/>
    </location>
</feature>
<organism evidence="14 15">
    <name type="scientific">Chitinophaga chungangae</name>
    <dbReference type="NCBI Taxonomy" id="2821488"/>
    <lineage>
        <taxon>Bacteria</taxon>
        <taxon>Pseudomonadati</taxon>
        <taxon>Bacteroidota</taxon>
        <taxon>Chitinophagia</taxon>
        <taxon>Chitinophagales</taxon>
        <taxon>Chitinophagaceae</taxon>
        <taxon>Chitinophaga</taxon>
    </lineage>
</organism>
<keyword evidence="5 10" id="KW-0812">Transmembrane</keyword>
<dbReference type="SUPFAM" id="SSF56935">
    <property type="entry name" value="Porins"/>
    <property type="match status" value="1"/>
</dbReference>
<evidence type="ECO:0000313" key="14">
    <source>
        <dbReference type="EMBL" id="MBO9154803.1"/>
    </source>
</evidence>
<protein>
    <submittedName>
        <fullName evidence="14">TonB-dependent receptor</fullName>
    </submittedName>
</protein>
<sequence>MKLTIVLLTAVFLQAAHAAHSQQVTIQVENAPLRSVLAAIKKQTGFKMLYSTEILEKALPVTIALKNATPEQALAQVFYNQPLNYKIEEGVILVSLKPKPIFGLPKPVIKEITVQGSVTNEAGEPVPGAAVIEKGTGNGTAAGADGRYTIRLKSDTATLIFRSLGFISQEVKVSGNVLNVVLKEDNAALNEIVVVGYGQQKKANLTGAVSSVNMDEVLGNRPISGTAQALQGAVPGLQITYGTGQPGAATEVNIRGFTSINGGSPLILVDNVPMNIDDVNPRDIENISVLKDAAAASIYGARAAFGVILITTKKGKKNQPIRFNYSNNFTWSNPISLPEKAGMQEFITALKDFGSVTYWSGQNVDTWLGLLDEYKQNPGKYPDGLTTVNGLRYPLAEHDMYDRLFSGGFEQMHNFSFAGGSDKTTYRVSGGYTGEDGIMVTNKDRYNRYNFNAYLGTELAKNLNASVNLFYKNEMRYTPSVLGGLFYNAITYPSYVDPGSTTINGVTLPYNTPNNVVEQEPANKEYRDNIRVFGKLEYEPVKNLRITGEYTFNRNNGNVMAVLGKNEYFNAMTYDRQFQNNNSQYARGNGQLQYHALNVYASYLKDFGDHHLKFLAGTNQEISKRDSFAVTRLDILSEDVPSISTSTGTLGATDGFEEYAISGYFGRINYDYKGKYLLELNGRFDGSSRFPPGNRFGFFPSVSAGWNISEEPFMQGLKDLVPLLKLRGSYGEIGNQVINNRTIGNISINGFYPYIPGMNPYNASWINPGTNIRYVTLSPPALVSTSFTWETVRTMNAGIDVGLFKNKLQVNFDIFNRKTLNMLAPGSELPQVLGASAPLQNAADLETKGWELEVSYKNKAGDFDYGIGFNLSDNRTYITRYSNPGGLLNQYYVGQEIGDIWGYVTDGYFNVNDFADGSLNQNLLGGTLKSGIPFYKGIPPNPGDVKYKDLNGDGVIFSGNNTLSDPGDRTIIGNDRRRYQFGVFGNASWKNFDLSFFLQGVGKRDLWLSNQLYWPYQNRFGTMYKHNLDYWTADNSNAFYPRVYADGGGNTEYSRLVQSKYLSNGAYLRVKNVTIGYSVPKKWLNRVLITNARIFASGENIFTFTDLPKGMESDATNYGEGGIYPFLKKYSFGLNVSF</sequence>
<dbReference type="NCBIfam" id="TIGR04057">
    <property type="entry name" value="SusC_RagA_signa"/>
    <property type="match status" value="1"/>
</dbReference>
<evidence type="ECO:0000256" key="9">
    <source>
        <dbReference type="ARBA" id="ARBA00023237"/>
    </source>
</evidence>
<evidence type="ECO:0000259" key="13">
    <source>
        <dbReference type="SMART" id="SM00965"/>
    </source>
</evidence>
<evidence type="ECO:0000256" key="4">
    <source>
        <dbReference type="ARBA" id="ARBA00022496"/>
    </source>
</evidence>
<comment type="similarity">
    <text evidence="10 11">Belongs to the TonB-dependent receptor family.</text>
</comment>
<proteinExistence type="inferred from homology"/>
<dbReference type="EMBL" id="JAGHKP010000004">
    <property type="protein sequence ID" value="MBO9154803.1"/>
    <property type="molecule type" value="Genomic_DNA"/>
</dbReference>
<keyword evidence="15" id="KW-1185">Reference proteome</keyword>
<dbReference type="InterPro" id="IPR008969">
    <property type="entry name" value="CarboxyPept-like_regulatory"/>
</dbReference>
<keyword evidence="4" id="KW-0410">Iron transport</keyword>
<evidence type="ECO:0000256" key="12">
    <source>
        <dbReference type="SAM" id="SignalP"/>
    </source>
</evidence>
<evidence type="ECO:0000313" key="15">
    <source>
        <dbReference type="Proteomes" id="UP000679126"/>
    </source>
</evidence>
<comment type="caution">
    <text evidence="14">The sequence shown here is derived from an EMBL/GenBank/DDBJ whole genome shotgun (WGS) entry which is preliminary data.</text>
</comment>
<dbReference type="PROSITE" id="PS52016">
    <property type="entry name" value="TONB_DEPENDENT_REC_3"/>
    <property type="match status" value="1"/>
</dbReference>
<dbReference type="Gene3D" id="2.170.130.10">
    <property type="entry name" value="TonB-dependent receptor, plug domain"/>
    <property type="match status" value="1"/>
</dbReference>
<evidence type="ECO:0000256" key="6">
    <source>
        <dbReference type="ARBA" id="ARBA00023004"/>
    </source>
</evidence>
<dbReference type="InterPro" id="IPR037066">
    <property type="entry name" value="Plug_dom_sf"/>
</dbReference>
<keyword evidence="12" id="KW-0732">Signal</keyword>
<dbReference type="InterPro" id="IPR012910">
    <property type="entry name" value="Plug_dom"/>
</dbReference>
<dbReference type="Proteomes" id="UP000679126">
    <property type="component" value="Unassembled WGS sequence"/>
</dbReference>
<name>A0ABS3YJD6_9BACT</name>
<keyword evidence="7 11" id="KW-0798">TonB box</keyword>
<dbReference type="InterPro" id="IPR011662">
    <property type="entry name" value="Secretin/TonB_short_N"/>
</dbReference>
<dbReference type="InterPro" id="IPR000531">
    <property type="entry name" value="Beta-barrel_TonB"/>
</dbReference>
<dbReference type="Pfam" id="PF13715">
    <property type="entry name" value="CarbopepD_reg_2"/>
    <property type="match status" value="1"/>
</dbReference>
<evidence type="ECO:0000256" key="11">
    <source>
        <dbReference type="RuleBase" id="RU003357"/>
    </source>
</evidence>